<sequence>MQSTAFNTFPLSHLPIHYSYYFHTTETNRTDPYAMATPLDIHKGSAIVYEIEYRTKTHNLSRTGYTTNAMIYFNAIKIDGGLSGWKGAAVSANEAKGMVAGSKKLFDDGDKQATAVEGPPVDIEWKDYVSHATTTGCKCTCSRPCLSMFPGCG</sequence>
<dbReference type="AlphaFoldDB" id="A0A6A6SP51"/>
<name>A0A6A6SP51_9PLEO</name>
<accession>A0A6A6SP51</accession>
<dbReference type="Proteomes" id="UP000799324">
    <property type="component" value="Unassembled WGS sequence"/>
</dbReference>
<evidence type="ECO:0000313" key="2">
    <source>
        <dbReference type="Proteomes" id="UP000799324"/>
    </source>
</evidence>
<protein>
    <submittedName>
        <fullName evidence="1">Uncharacterized protein</fullName>
    </submittedName>
</protein>
<proteinExistence type="predicted"/>
<dbReference type="EMBL" id="MU004568">
    <property type="protein sequence ID" value="KAF2647964.1"/>
    <property type="molecule type" value="Genomic_DNA"/>
</dbReference>
<gene>
    <name evidence="1" type="ORF">K491DRAFT_271266</name>
</gene>
<organism evidence="1 2">
    <name type="scientific">Lophiostoma macrostomum CBS 122681</name>
    <dbReference type="NCBI Taxonomy" id="1314788"/>
    <lineage>
        <taxon>Eukaryota</taxon>
        <taxon>Fungi</taxon>
        <taxon>Dikarya</taxon>
        <taxon>Ascomycota</taxon>
        <taxon>Pezizomycotina</taxon>
        <taxon>Dothideomycetes</taxon>
        <taxon>Pleosporomycetidae</taxon>
        <taxon>Pleosporales</taxon>
        <taxon>Lophiostomataceae</taxon>
        <taxon>Lophiostoma</taxon>
    </lineage>
</organism>
<reference evidence="1" key="1">
    <citation type="journal article" date="2020" name="Stud. Mycol.">
        <title>101 Dothideomycetes genomes: a test case for predicting lifestyles and emergence of pathogens.</title>
        <authorList>
            <person name="Haridas S."/>
            <person name="Albert R."/>
            <person name="Binder M."/>
            <person name="Bloem J."/>
            <person name="Labutti K."/>
            <person name="Salamov A."/>
            <person name="Andreopoulos B."/>
            <person name="Baker S."/>
            <person name="Barry K."/>
            <person name="Bills G."/>
            <person name="Bluhm B."/>
            <person name="Cannon C."/>
            <person name="Castanera R."/>
            <person name="Culley D."/>
            <person name="Daum C."/>
            <person name="Ezra D."/>
            <person name="Gonzalez J."/>
            <person name="Henrissat B."/>
            <person name="Kuo A."/>
            <person name="Liang C."/>
            <person name="Lipzen A."/>
            <person name="Lutzoni F."/>
            <person name="Magnuson J."/>
            <person name="Mondo S."/>
            <person name="Nolan M."/>
            <person name="Ohm R."/>
            <person name="Pangilinan J."/>
            <person name="Park H.-J."/>
            <person name="Ramirez L."/>
            <person name="Alfaro M."/>
            <person name="Sun H."/>
            <person name="Tritt A."/>
            <person name="Yoshinaga Y."/>
            <person name="Zwiers L.-H."/>
            <person name="Turgeon B."/>
            <person name="Goodwin S."/>
            <person name="Spatafora J."/>
            <person name="Crous P."/>
            <person name="Grigoriev I."/>
        </authorList>
    </citation>
    <scope>NUCLEOTIDE SEQUENCE</scope>
    <source>
        <strain evidence="1">CBS 122681</strain>
    </source>
</reference>
<evidence type="ECO:0000313" key="1">
    <source>
        <dbReference type="EMBL" id="KAF2647964.1"/>
    </source>
</evidence>
<keyword evidence="2" id="KW-1185">Reference proteome</keyword>